<accession>A0ABW9CHE2</accession>
<gene>
    <name evidence="1" type="ORF">PQR08_10850</name>
</gene>
<evidence type="ECO:0000313" key="1">
    <source>
        <dbReference type="EMBL" id="MFM0517918.1"/>
    </source>
</evidence>
<dbReference type="RefSeq" id="WP_250486460.1">
    <property type="nucleotide sequence ID" value="NZ_JAQQDB010000008.1"/>
</dbReference>
<keyword evidence="2" id="KW-1185">Reference proteome</keyword>
<sequence>MNTSLTKLHVRAAELGWRCHATQWSGHSAHYTFECAKGHRFDRQGGAFLRCALMAGKSRCDACEADDIKQRWLANVAQRVGILLGTFTGLLERYRLRCASGHEWEAQGRKISEGSWCRRCQHAQMRDASLLVRLTDTAAAHGLQLLSTQWLGATSSYRFQCANGHQFDRQAQVITRGSTRCLQCVRDELAQRFADTLRECGFVCLDLPISGATGRHRFQCGAGHVWETRASKILEGSGCPKCSNARVAEMNKHADGLDRLQRAASEHGGQCLTDIYSGVLASYEWQCANGHRWSGTGATVLRGIWCRACAARRHGDALTDPNGLVRIQAAAASRGGRCLDTEYTGVNNKYGFRCAEGHEWQATGSAIMGGVWCRSCGVKTGAEARRIDDGLKQIQAAAAAHGGEVIGSAYLGTSGRYTFRCDRGHQWQTRGSRVLSGTWCPHCARLGRRHTLEDMQRIAQERGGRCVSTEYVGAKERLRWECDRGHVWDANADSVLNQQTWCPNCAILTRTKKQHLRQRYDYERDA</sequence>
<evidence type="ECO:0000313" key="2">
    <source>
        <dbReference type="Proteomes" id="UP001629462"/>
    </source>
</evidence>
<name>A0ABW9CHE2_9BURK</name>
<protein>
    <recommendedName>
        <fullName evidence="3">Zinc-ribbon domain-containing protein</fullName>
    </recommendedName>
</protein>
<dbReference type="EMBL" id="JAQQDB010000008">
    <property type="protein sequence ID" value="MFM0517918.1"/>
    <property type="molecule type" value="Genomic_DNA"/>
</dbReference>
<evidence type="ECO:0008006" key="3">
    <source>
        <dbReference type="Google" id="ProtNLM"/>
    </source>
</evidence>
<reference evidence="1 2" key="1">
    <citation type="journal article" date="2024" name="Chem. Sci.">
        <title>Discovery of megapolipeptins by genome mining of a Burkholderiales bacteria collection.</title>
        <authorList>
            <person name="Paulo B.S."/>
            <person name="Recchia M.J.J."/>
            <person name="Lee S."/>
            <person name="Fergusson C.H."/>
            <person name="Romanowski S.B."/>
            <person name="Hernandez A."/>
            <person name="Krull N."/>
            <person name="Liu D.Y."/>
            <person name="Cavanagh H."/>
            <person name="Bos A."/>
            <person name="Gray C.A."/>
            <person name="Murphy B.T."/>
            <person name="Linington R.G."/>
            <person name="Eustaquio A.S."/>
        </authorList>
    </citation>
    <scope>NUCLEOTIDE SEQUENCE [LARGE SCALE GENOMIC DNA]</scope>
    <source>
        <strain evidence="1 2">RL17-374-BIF-D</strain>
    </source>
</reference>
<dbReference type="Proteomes" id="UP001629462">
    <property type="component" value="Unassembled WGS sequence"/>
</dbReference>
<proteinExistence type="predicted"/>
<organism evidence="1 2">
    <name type="scientific">Caballeronia jiangsuensis</name>
    <dbReference type="NCBI Taxonomy" id="1458357"/>
    <lineage>
        <taxon>Bacteria</taxon>
        <taxon>Pseudomonadati</taxon>
        <taxon>Pseudomonadota</taxon>
        <taxon>Betaproteobacteria</taxon>
        <taxon>Burkholderiales</taxon>
        <taxon>Burkholderiaceae</taxon>
        <taxon>Caballeronia</taxon>
    </lineage>
</organism>
<comment type="caution">
    <text evidence="1">The sequence shown here is derived from an EMBL/GenBank/DDBJ whole genome shotgun (WGS) entry which is preliminary data.</text>
</comment>